<dbReference type="PANTHER" id="PTHR31435:SF10">
    <property type="entry name" value="BSR4717 PROTEIN"/>
    <property type="match status" value="1"/>
</dbReference>
<dbReference type="Pfam" id="PF14542">
    <property type="entry name" value="Acetyltransf_CG"/>
    <property type="match status" value="1"/>
</dbReference>
<dbReference type="GO" id="GO:0016747">
    <property type="term" value="F:acyltransferase activity, transferring groups other than amino-acyl groups"/>
    <property type="evidence" value="ECO:0007669"/>
    <property type="project" value="InterPro"/>
</dbReference>
<dbReference type="InterPro" id="IPR016181">
    <property type="entry name" value="Acyl_CoA_acyltransferase"/>
</dbReference>
<dbReference type="PATRIC" id="fig|582475.4.peg.4059"/>
<dbReference type="Proteomes" id="UP000037326">
    <property type="component" value="Unassembled WGS sequence"/>
</dbReference>
<dbReference type="RefSeq" id="WP_049663383.1">
    <property type="nucleotide sequence ID" value="NZ_JBIVOC010000021.1"/>
</dbReference>
<dbReference type="PROSITE" id="PS51729">
    <property type="entry name" value="GNAT_YJDJ"/>
    <property type="match status" value="1"/>
</dbReference>
<evidence type="ECO:0000313" key="4">
    <source>
        <dbReference type="Proteomes" id="UP000037326"/>
    </source>
</evidence>
<dbReference type="AlphaFoldDB" id="A0A0K9FIA2"/>
<comment type="caution">
    <text evidence="3">The sequence shown here is derived from an EMBL/GenBank/DDBJ whole genome shotgun (WGS) entry which is preliminary data.</text>
</comment>
<accession>A0A0K9FIA2</accession>
<dbReference type="InterPro" id="IPR031165">
    <property type="entry name" value="GNAT_YJDJ"/>
</dbReference>
<feature type="domain" description="N-acetyltransferase" evidence="1">
    <location>
        <begin position="1"/>
        <end position="93"/>
    </location>
</feature>
<feature type="domain" description="N-acetyltransferase" evidence="2">
    <location>
        <begin position="7"/>
        <end position="93"/>
    </location>
</feature>
<gene>
    <name evidence="3" type="ORF">ACZ11_02445</name>
</gene>
<organism evidence="3 4">
    <name type="scientific">Lysinibacillus xylanilyticus</name>
    <dbReference type="NCBI Taxonomy" id="582475"/>
    <lineage>
        <taxon>Bacteria</taxon>
        <taxon>Bacillati</taxon>
        <taxon>Bacillota</taxon>
        <taxon>Bacilli</taxon>
        <taxon>Bacillales</taxon>
        <taxon>Bacillaceae</taxon>
        <taxon>Lysinibacillus</taxon>
    </lineage>
</organism>
<protein>
    <submittedName>
        <fullName evidence="3">Acetyltransferase</fullName>
    </submittedName>
</protein>
<keyword evidence="3" id="KW-0808">Transferase</keyword>
<dbReference type="InterPro" id="IPR045057">
    <property type="entry name" value="Gcn5-rel_NAT"/>
</dbReference>
<dbReference type="CDD" id="cd04301">
    <property type="entry name" value="NAT_SF"/>
    <property type="match status" value="1"/>
</dbReference>
<evidence type="ECO:0000259" key="1">
    <source>
        <dbReference type="PROSITE" id="PS51186"/>
    </source>
</evidence>
<dbReference type="PROSITE" id="PS51186">
    <property type="entry name" value="GNAT"/>
    <property type="match status" value="1"/>
</dbReference>
<evidence type="ECO:0000313" key="3">
    <source>
        <dbReference type="EMBL" id="KMY33953.1"/>
    </source>
</evidence>
<dbReference type="OrthoDB" id="9793389at2"/>
<dbReference type="GeneID" id="96597176"/>
<evidence type="ECO:0000259" key="2">
    <source>
        <dbReference type="PROSITE" id="PS51729"/>
    </source>
</evidence>
<dbReference type="Gene3D" id="3.40.630.30">
    <property type="match status" value="1"/>
</dbReference>
<reference evidence="4" key="1">
    <citation type="submission" date="2015-07" db="EMBL/GenBank/DDBJ databases">
        <authorList>
            <consortium name="Consortium for Microbial Forensics and Genomics (microFORGE)"/>
            <person name="Knight B.M."/>
            <person name="Roberts D.P."/>
            <person name="Lin D."/>
            <person name="Hari K."/>
            <person name="Fletcher J."/>
            <person name="Melcher U."/>
            <person name="Blagden T."/>
            <person name="Winegar R.A."/>
        </authorList>
    </citation>
    <scope>NUCLEOTIDE SEQUENCE [LARGE SCALE GENOMIC DNA]</scope>
    <source>
        <strain evidence="4">DSM 23493</strain>
    </source>
</reference>
<sequence>MEFQLQQLAENKLAFVYEQEGERLAEITWQQKGQVMVMDHTYVSDKLRGQGVAKKLLDHAAAYARQKGYKMEAVCSYVVAAFEKSNDYNDVKQ</sequence>
<dbReference type="SUPFAM" id="SSF55729">
    <property type="entry name" value="Acyl-CoA N-acyltransferases (Nat)"/>
    <property type="match status" value="1"/>
</dbReference>
<name>A0A0K9FIA2_9BACI</name>
<dbReference type="InterPro" id="IPR000182">
    <property type="entry name" value="GNAT_dom"/>
</dbReference>
<dbReference type="PANTHER" id="PTHR31435">
    <property type="entry name" value="PROTEIN NATD1"/>
    <property type="match status" value="1"/>
</dbReference>
<dbReference type="EMBL" id="LFXJ01000002">
    <property type="protein sequence ID" value="KMY33953.1"/>
    <property type="molecule type" value="Genomic_DNA"/>
</dbReference>
<proteinExistence type="predicted"/>